<sequence>MNDNRSSRWRPAGAATPARPDRDAELLAALDGADVSEPVRAAIDRVLSECQDTGDYVDALLARYASERDRRPVRPRPAGNTYGGLGRYTLHLTFPAANRAEALDNAASYAEGLSVLRPEVAATVPLLSRADAWNHVEPLFCGMIGPEGDACVGVPGHPGPHRTAGPAGACWTDDGDRAERADDGPDVTTPVESGER</sequence>
<evidence type="ECO:0000256" key="1">
    <source>
        <dbReference type="SAM" id="MobiDB-lite"/>
    </source>
</evidence>
<name>A0ABV8KJ76_9ACTN</name>
<feature type="region of interest" description="Disordered" evidence="1">
    <location>
        <begin position="1"/>
        <end position="22"/>
    </location>
</feature>
<comment type="caution">
    <text evidence="2">The sequence shown here is derived from an EMBL/GenBank/DDBJ whole genome shotgun (WGS) entry which is preliminary data.</text>
</comment>
<feature type="region of interest" description="Disordered" evidence="1">
    <location>
        <begin position="163"/>
        <end position="196"/>
    </location>
</feature>
<proteinExistence type="predicted"/>
<organism evidence="2 3">
    <name type="scientific">Micromonospora zhanjiangensis</name>
    <dbReference type="NCBI Taxonomy" id="1522057"/>
    <lineage>
        <taxon>Bacteria</taxon>
        <taxon>Bacillati</taxon>
        <taxon>Actinomycetota</taxon>
        <taxon>Actinomycetes</taxon>
        <taxon>Micromonosporales</taxon>
        <taxon>Micromonosporaceae</taxon>
        <taxon>Micromonospora</taxon>
    </lineage>
</organism>
<evidence type="ECO:0000313" key="2">
    <source>
        <dbReference type="EMBL" id="MFC4106159.1"/>
    </source>
</evidence>
<protein>
    <submittedName>
        <fullName evidence="2">Uncharacterized protein</fullName>
    </submittedName>
</protein>
<dbReference type="EMBL" id="JBHSBN010000005">
    <property type="protein sequence ID" value="MFC4106159.1"/>
    <property type="molecule type" value="Genomic_DNA"/>
</dbReference>
<feature type="compositionally biased region" description="Basic and acidic residues" evidence="1">
    <location>
        <begin position="174"/>
        <end position="183"/>
    </location>
</feature>
<accession>A0ABV8KJ76</accession>
<gene>
    <name evidence="2" type="ORF">ACFOX0_09440</name>
</gene>
<keyword evidence="3" id="KW-1185">Reference proteome</keyword>
<evidence type="ECO:0000313" key="3">
    <source>
        <dbReference type="Proteomes" id="UP001595868"/>
    </source>
</evidence>
<reference evidence="3" key="1">
    <citation type="journal article" date="2019" name="Int. J. Syst. Evol. Microbiol.">
        <title>The Global Catalogue of Microorganisms (GCM) 10K type strain sequencing project: providing services to taxonomists for standard genome sequencing and annotation.</title>
        <authorList>
            <consortium name="The Broad Institute Genomics Platform"/>
            <consortium name="The Broad Institute Genome Sequencing Center for Infectious Disease"/>
            <person name="Wu L."/>
            <person name="Ma J."/>
        </authorList>
    </citation>
    <scope>NUCLEOTIDE SEQUENCE [LARGE SCALE GENOMIC DNA]</scope>
    <source>
        <strain evidence="3">2902at01</strain>
    </source>
</reference>
<dbReference type="RefSeq" id="WP_377543669.1">
    <property type="nucleotide sequence ID" value="NZ_JBHSBN010000005.1"/>
</dbReference>
<dbReference type="Proteomes" id="UP001595868">
    <property type="component" value="Unassembled WGS sequence"/>
</dbReference>